<organism evidence="4 5">
    <name type="scientific">Neotamlana sedimentorum</name>
    <dbReference type="NCBI Taxonomy" id="1435349"/>
    <lineage>
        <taxon>Bacteria</taxon>
        <taxon>Pseudomonadati</taxon>
        <taxon>Bacteroidota</taxon>
        <taxon>Flavobacteriia</taxon>
        <taxon>Flavobacteriales</taxon>
        <taxon>Flavobacteriaceae</taxon>
        <taxon>Neotamlana</taxon>
    </lineage>
</organism>
<dbReference type="GO" id="GO:0016779">
    <property type="term" value="F:nucleotidyltransferase activity"/>
    <property type="evidence" value="ECO:0007669"/>
    <property type="project" value="UniProtKB-KW"/>
</dbReference>
<dbReference type="InterPro" id="IPR036554">
    <property type="entry name" value="GHMP_kinase_C_sf"/>
</dbReference>
<dbReference type="PANTHER" id="PTHR43793:SF1">
    <property type="entry name" value="FAD SYNTHASE"/>
    <property type="match status" value="1"/>
</dbReference>
<protein>
    <submittedName>
        <fullName evidence="4">Cytidyltransferase</fullName>
    </submittedName>
</protein>
<dbReference type="OrthoDB" id="9795543at2"/>
<proteinExistence type="predicted"/>
<dbReference type="PATRIC" id="fig|1435349.4.peg.2088"/>
<dbReference type="Pfam" id="PF01467">
    <property type="entry name" value="CTP_transf_like"/>
    <property type="match status" value="1"/>
</dbReference>
<dbReference type="InterPro" id="IPR014729">
    <property type="entry name" value="Rossmann-like_a/b/a_fold"/>
</dbReference>
<comment type="caution">
    <text evidence="4">The sequence shown here is derived from an EMBL/GenBank/DDBJ whole genome shotgun (WGS) entry which is preliminary data.</text>
</comment>
<feature type="domain" description="Cytidyltransferase-like" evidence="3">
    <location>
        <begin position="7"/>
        <end position="134"/>
    </location>
</feature>
<gene>
    <name evidence="4" type="ORF">PW52_05665</name>
</gene>
<dbReference type="NCBIfam" id="TIGR00125">
    <property type="entry name" value="cyt_tran_rel"/>
    <property type="match status" value="1"/>
</dbReference>
<evidence type="ECO:0000313" key="5">
    <source>
        <dbReference type="Proteomes" id="UP000032578"/>
    </source>
</evidence>
<dbReference type="EMBL" id="JTDW01000004">
    <property type="protein sequence ID" value="KJD36366.1"/>
    <property type="molecule type" value="Genomic_DNA"/>
</dbReference>
<keyword evidence="2" id="KW-0548">Nucleotidyltransferase</keyword>
<dbReference type="PANTHER" id="PTHR43793">
    <property type="entry name" value="FAD SYNTHASE"/>
    <property type="match status" value="1"/>
</dbReference>
<evidence type="ECO:0000313" key="4">
    <source>
        <dbReference type="EMBL" id="KJD36366.1"/>
    </source>
</evidence>
<dbReference type="AlphaFoldDB" id="A0A0D7WB75"/>
<reference evidence="4 5" key="1">
    <citation type="submission" date="2014-11" db="EMBL/GenBank/DDBJ databases">
        <title>Tamlana sedimentorum sp. nov., isolated from shallow sand sediments of the Sea of Japan.</title>
        <authorList>
            <person name="Romanenko L.A."/>
        </authorList>
    </citation>
    <scope>NUCLEOTIDE SEQUENCE [LARGE SCALE GENOMIC DNA]</scope>
    <source>
        <strain evidence="4 5">JCM 19808</strain>
    </source>
</reference>
<dbReference type="InterPro" id="IPR050385">
    <property type="entry name" value="Archaeal_FAD_synthase"/>
</dbReference>
<dbReference type="Gene3D" id="3.40.50.620">
    <property type="entry name" value="HUPs"/>
    <property type="match status" value="1"/>
</dbReference>
<dbReference type="InterPro" id="IPR004821">
    <property type="entry name" value="Cyt_trans-like"/>
</dbReference>
<dbReference type="STRING" id="1435349.PW52_05665"/>
<dbReference type="RefSeq" id="WP_044632240.1">
    <property type="nucleotide sequence ID" value="NZ_JTDW01000004.1"/>
</dbReference>
<keyword evidence="5" id="KW-1185">Reference proteome</keyword>
<sequence>MTKKVFVSGCFDMLHSGHVAFFKEAATFGDVYVGLGSDKTVYELKARETINSEDERLYMVKAIRHVKDAFVNSGSGLIDFEKELRELKPDYFVVNEDGYSDLKREICEDLNIELHVLERFPETGLPERSTTSIRKSNICNLPYRIDLAGTWIDQPYVSKFHPGWALTLSLEPIFEYFERSGMSTSTRNVAKKIWPLSLPLEKPKKMAKMLFSFENIPGKEFVSGAQDAIGICMPGLVRHYYDNEYWPIKFEENHEEETFDWLEKHISMVLLWPREDDLDLLGETYINEENVKSLTKAAEKTWEAISNKDLKGFASGVVESFNAQTTMFPAMVNEKILKAMAPYKEKALGWKLSGAGGGGYLILISEKPIEGTMPIKIRRKGSEL</sequence>
<dbReference type="SUPFAM" id="SSF55060">
    <property type="entry name" value="GHMP Kinase, C-terminal domain"/>
    <property type="match status" value="1"/>
</dbReference>
<keyword evidence="1 4" id="KW-0808">Transferase</keyword>
<evidence type="ECO:0000256" key="2">
    <source>
        <dbReference type="ARBA" id="ARBA00022695"/>
    </source>
</evidence>
<evidence type="ECO:0000256" key="1">
    <source>
        <dbReference type="ARBA" id="ARBA00022679"/>
    </source>
</evidence>
<evidence type="ECO:0000259" key="3">
    <source>
        <dbReference type="Pfam" id="PF01467"/>
    </source>
</evidence>
<accession>A0A0D7WB75</accession>
<dbReference type="SUPFAM" id="SSF52374">
    <property type="entry name" value="Nucleotidylyl transferase"/>
    <property type="match status" value="1"/>
</dbReference>
<dbReference type="Proteomes" id="UP000032578">
    <property type="component" value="Unassembled WGS sequence"/>
</dbReference>
<dbReference type="Gene3D" id="3.30.230.120">
    <property type="match status" value="1"/>
</dbReference>
<name>A0A0D7WB75_9FLAO</name>